<accession>A0A699IDT3</accession>
<sequence>TESSATQEYPSLIHTFFATHTAAGVFTRDENRAIYEEMLRLQGLGSNTPLGVPYTEKEINALARKGKQRGHLPGVGRVNLMMKLFRSDKKFLQMLNQYESSLEFGNASGSGGCGDDEMAGDEDGGEDDDS</sequence>
<feature type="compositionally biased region" description="Acidic residues" evidence="1">
    <location>
        <begin position="114"/>
        <end position="130"/>
    </location>
</feature>
<dbReference type="AlphaFoldDB" id="A0A699IDT3"/>
<evidence type="ECO:0000313" key="2">
    <source>
        <dbReference type="EMBL" id="GEZ44287.1"/>
    </source>
</evidence>
<gene>
    <name evidence="2" type="ORF">Tci_516260</name>
</gene>
<feature type="non-terminal residue" evidence="2">
    <location>
        <position position="1"/>
    </location>
</feature>
<organism evidence="2">
    <name type="scientific">Tanacetum cinerariifolium</name>
    <name type="common">Dalmatian daisy</name>
    <name type="synonym">Chrysanthemum cinerariifolium</name>
    <dbReference type="NCBI Taxonomy" id="118510"/>
    <lineage>
        <taxon>Eukaryota</taxon>
        <taxon>Viridiplantae</taxon>
        <taxon>Streptophyta</taxon>
        <taxon>Embryophyta</taxon>
        <taxon>Tracheophyta</taxon>
        <taxon>Spermatophyta</taxon>
        <taxon>Magnoliopsida</taxon>
        <taxon>eudicotyledons</taxon>
        <taxon>Gunneridae</taxon>
        <taxon>Pentapetalae</taxon>
        <taxon>asterids</taxon>
        <taxon>campanulids</taxon>
        <taxon>Asterales</taxon>
        <taxon>Asteraceae</taxon>
        <taxon>Asteroideae</taxon>
        <taxon>Anthemideae</taxon>
        <taxon>Anthemidinae</taxon>
        <taxon>Tanacetum</taxon>
    </lineage>
</organism>
<evidence type="ECO:0000256" key="1">
    <source>
        <dbReference type="SAM" id="MobiDB-lite"/>
    </source>
</evidence>
<protein>
    <recommendedName>
        <fullName evidence="3">F-box domain, leucine-rich repeat domain, L domain-like protein</fullName>
    </recommendedName>
</protein>
<feature type="region of interest" description="Disordered" evidence="1">
    <location>
        <begin position="106"/>
        <end position="130"/>
    </location>
</feature>
<proteinExistence type="predicted"/>
<evidence type="ECO:0008006" key="3">
    <source>
        <dbReference type="Google" id="ProtNLM"/>
    </source>
</evidence>
<name>A0A699IDT3_TANCI</name>
<comment type="caution">
    <text evidence="2">The sequence shown here is derived from an EMBL/GenBank/DDBJ whole genome shotgun (WGS) entry which is preliminary data.</text>
</comment>
<reference evidence="2" key="1">
    <citation type="journal article" date="2019" name="Sci. Rep.">
        <title>Draft genome of Tanacetum cinerariifolium, the natural source of mosquito coil.</title>
        <authorList>
            <person name="Yamashiro T."/>
            <person name="Shiraishi A."/>
            <person name="Satake H."/>
            <person name="Nakayama K."/>
        </authorList>
    </citation>
    <scope>NUCLEOTIDE SEQUENCE</scope>
</reference>
<dbReference type="EMBL" id="BKCJ010279488">
    <property type="protein sequence ID" value="GEZ44287.1"/>
    <property type="molecule type" value="Genomic_DNA"/>
</dbReference>